<name>A0A163JZN8_ABSGL</name>
<reference evidence="2" key="1">
    <citation type="submission" date="2016-04" db="EMBL/GenBank/DDBJ databases">
        <authorList>
            <person name="Evans L.H."/>
            <person name="Alamgir A."/>
            <person name="Owens N."/>
            <person name="Weber N.D."/>
            <person name="Virtaneva K."/>
            <person name="Barbian K."/>
            <person name="Babar A."/>
            <person name="Rosenke K."/>
        </authorList>
    </citation>
    <scope>NUCLEOTIDE SEQUENCE [LARGE SCALE GENOMIC DNA]</scope>
    <source>
        <strain evidence="2">CBS 101.48</strain>
    </source>
</reference>
<feature type="coiled-coil region" evidence="1">
    <location>
        <begin position="31"/>
        <end position="79"/>
    </location>
</feature>
<organism evidence="2">
    <name type="scientific">Absidia glauca</name>
    <name type="common">Pin mould</name>
    <dbReference type="NCBI Taxonomy" id="4829"/>
    <lineage>
        <taxon>Eukaryota</taxon>
        <taxon>Fungi</taxon>
        <taxon>Fungi incertae sedis</taxon>
        <taxon>Mucoromycota</taxon>
        <taxon>Mucoromycotina</taxon>
        <taxon>Mucoromycetes</taxon>
        <taxon>Mucorales</taxon>
        <taxon>Cunninghamellaceae</taxon>
        <taxon>Absidia</taxon>
    </lineage>
</organism>
<evidence type="ECO:0000313" key="2">
    <source>
        <dbReference type="EMBL" id="SAM04445.1"/>
    </source>
</evidence>
<dbReference type="AlphaFoldDB" id="A0A163JZN8"/>
<dbReference type="EMBL" id="LT554386">
    <property type="protein sequence ID" value="SAM04445.1"/>
    <property type="molecule type" value="Genomic_DNA"/>
</dbReference>
<accession>A0A163JZN8</accession>
<dbReference type="Proteomes" id="UP000078561">
    <property type="component" value="Unassembled WGS sequence"/>
</dbReference>
<gene>
    <name evidence="2" type="primary">ABSGL_10309.1 scaffold 11921</name>
</gene>
<sequence>MKLEQMMTDTKEKQQEIDRVDMKLERYGGTLSERERNIAELQVDLAKEEKLTDIVEAKLNEAQSANLRIQAMVEKLQET</sequence>
<protein>
    <submittedName>
        <fullName evidence="2">Uncharacterized protein</fullName>
    </submittedName>
</protein>
<evidence type="ECO:0000256" key="1">
    <source>
        <dbReference type="SAM" id="Coils"/>
    </source>
</evidence>
<dbReference type="InParanoid" id="A0A163JZN8"/>
<dbReference type="OrthoDB" id="2287144at2759"/>
<evidence type="ECO:0000313" key="3">
    <source>
        <dbReference type="Proteomes" id="UP000078561"/>
    </source>
</evidence>
<proteinExistence type="predicted"/>
<keyword evidence="3" id="KW-1185">Reference proteome</keyword>
<keyword evidence="1" id="KW-0175">Coiled coil</keyword>